<gene>
    <name evidence="1" type="ORF">G293_04970</name>
</gene>
<dbReference type="PATRIC" id="fig|1277257.4.peg.1076"/>
<dbReference type="Proteomes" id="UP000035503">
    <property type="component" value="Chromosome"/>
</dbReference>
<accession>A0A0G3I3Z9</accession>
<dbReference type="EMBL" id="CP004021">
    <property type="protein sequence ID" value="AKK20609.1"/>
    <property type="molecule type" value="Genomic_DNA"/>
</dbReference>
<name>A0A0G3I3Z9_LIBAF</name>
<dbReference type="AlphaFoldDB" id="A0A0G3I3Z9"/>
<evidence type="ECO:0000313" key="2">
    <source>
        <dbReference type="Proteomes" id="UP000035503"/>
    </source>
</evidence>
<dbReference type="KEGG" id="lau:G293_04970"/>
<proteinExistence type="predicted"/>
<keyword evidence="2" id="KW-1185">Reference proteome</keyword>
<organism evidence="1 2">
    <name type="scientific">Candidatus Liberibacter africanus PTSAPSY</name>
    <dbReference type="NCBI Taxonomy" id="1277257"/>
    <lineage>
        <taxon>Bacteria</taxon>
        <taxon>Pseudomonadati</taxon>
        <taxon>Pseudomonadota</taxon>
        <taxon>Alphaproteobacteria</taxon>
        <taxon>Hyphomicrobiales</taxon>
        <taxon>Rhizobiaceae</taxon>
        <taxon>Liberibacter</taxon>
    </lineage>
</organism>
<reference evidence="1 2" key="1">
    <citation type="journal article" date="2015" name="Genome Announc.">
        <title>Complete Genome Sequence of 'Candidatus Liberibacter africanus,' a Bacterium Associated with Citrus Huanglongbing.</title>
        <authorList>
            <person name="Lin H."/>
            <person name="Pietersen G."/>
            <person name="Han C."/>
            <person name="Read D.A."/>
            <person name="Lou B."/>
            <person name="Gupta G."/>
            <person name="Civerolo E.L."/>
        </authorList>
    </citation>
    <scope>NUCLEOTIDE SEQUENCE [LARGE SCALE GENOMIC DNA]</scope>
    <source>
        <strain evidence="1 2">PTSAPSY</strain>
    </source>
</reference>
<sequence length="75" mass="8571">MVSRACRTLEVWCVTQIESKSVTIGLRAYEAKMDADIDRILASSELTPKAHKVIKPKTLKLNREPFLLIYKLILL</sequence>
<protein>
    <submittedName>
        <fullName evidence="1">Uncharacterized protein</fullName>
    </submittedName>
</protein>
<evidence type="ECO:0000313" key="1">
    <source>
        <dbReference type="EMBL" id="AKK20609.1"/>
    </source>
</evidence>